<gene>
    <name evidence="1" type="ORF">NCTC9140_03891</name>
</gene>
<protein>
    <submittedName>
        <fullName evidence="1">Uncharacterized protein</fullName>
    </submittedName>
</protein>
<evidence type="ECO:0000313" key="1">
    <source>
        <dbReference type="EMBL" id="STS82143.1"/>
    </source>
</evidence>
<evidence type="ECO:0000313" key="2">
    <source>
        <dbReference type="Proteomes" id="UP000254938"/>
    </source>
</evidence>
<name>A0A377TR20_KLEPN</name>
<proteinExistence type="predicted"/>
<reference evidence="1 2" key="1">
    <citation type="submission" date="2018-06" db="EMBL/GenBank/DDBJ databases">
        <authorList>
            <consortium name="Pathogen Informatics"/>
            <person name="Doyle S."/>
        </authorList>
    </citation>
    <scope>NUCLEOTIDE SEQUENCE [LARGE SCALE GENOMIC DNA]</scope>
    <source>
        <strain evidence="1 2">NCTC9140</strain>
    </source>
</reference>
<dbReference type="EMBL" id="UGKQ01000007">
    <property type="protein sequence ID" value="STS82143.1"/>
    <property type="molecule type" value="Genomic_DNA"/>
</dbReference>
<organism evidence="1 2">
    <name type="scientific">Klebsiella pneumoniae</name>
    <dbReference type="NCBI Taxonomy" id="573"/>
    <lineage>
        <taxon>Bacteria</taxon>
        <taxon>Pseudomonadati</taxon>
        <taxon>Pseudomonadota</taxon>
        <taxon>Gammaproteobacteria</taxon>
        <taxon>Enterobacterales</taxon>
        <taxon>Enterobacteriaceae</taxon>
        <taxon>Klebsiella/Raoultella group</taxon>
        <taxon>Klebsiella</taxon>
        <taxon>Klebsiella pneumoniae complex</taxon>
    </lineage>
</organism>
<dbReference type="AlphaFoldDB" id="A0A377TR20"/>
<accession>A0A377TR20</accession>
<dbReference type="Proteomes" id="UP000254938">
    <property type="component" value="Unassembled WGS sequence"/>
</dbReference>
<sequence length="311" mass="34523">MREKYMLACALWCAIASAEGAEKNDAQPLRDKNGEPVQAGVFTSRWGRLFSGNDKVFSGALSFSSGLKEQWMTVPNSSDSAEQKKKYNQTLNLSLQYSPYSFWFANVTSRLPVTDTSRYTADFRYSFGYDDWHANTVSLVYSNYGDNHFWTSGSKRHTYFEQGAITLAYKFSLPKPMENTLLINKGDAIMCQVGYSWVPRYYDLASDDIRKNKNVLLGGVDIPLSNISLSVRRRSGTPTAASSNRGMATTATASVTRAIRQDRSLCSMPTMPVPAIRGTTAAAASFVKVRSALSGSCRFRRRDVGTARPDC</sequence>